<accession>A0ABP2NWD4</accession>
<gene>
    <name evidence="1" type="ORF">HMPREF1119_0717</name>
</gene>
<dbReference type="EMBL" id="AJTC01000031">
    <property type="protein sequence ID" value="EIJ29624.1"/>
    <property type="molecule type" value="Genomic_DNA"/>
</dbReference>
<name>A0ABP2NWD4_HAEPA</name>
<proteinExistence type="predicted"/>
<evidence type="ECO:0000313" key="2">
    <source>
        <dbReference type="Proteomes" id="UP000003778"/>
    </source>
</evidence>
<dbReference type="RefSeq" id="WP_005699800.1">
    <property type="nucleotide sequence ID" value="NZ_AJTC01000031.1"/>
</dbReference>
<protein>
    <submittedName>
        <fullName evidence="1">Uncharacterized protein</fullName>
    </submittedName>
</protein>
<comment type="caution">
    <text evidence="1">The sequence shown here is derived from an EMBL/GenBank/DDBJ whole genome shotgun (WGS) entry which is preliminary data.</text>
</comment>
<dbReference type="Proteomes" id="UP000003778">
    <property type="component" value="Unassembled WGS sequence"/>
</dbReference>
<organism evidence="1 2">
    <name type="scientific">Haemophilus parainfluenzae HK2019</name>
    <dbReference type="NCBI Taxonomy" id="1095746"/>
    <lineage>
        <taxon>Bacteria</taxon>
        <taxon>Pseudomonadati</taxon>
        <taxon>Pseudomonadota</taxon>
        <taxon>Gammaproteobacteria</taxon>
        <taxon>Pasteurellales</taxon>
        <taxon>Pasteurellaceae</taxon>
        <taxon>Haemophilus</taxon>
    </lineage>
</organism>
<keyword evidence="2" id="KW-1185">Reference proteome</keyword>
<sequence length="293" mass="35031">MKEKKPLIKQWYTLDQAIEKLNKENVCDLSRNDLVHFWLNDLIEFHTTIFYNIEKATLGNIKIEYENLQIFNFSPWILNSDEIEERFFNEKKRIFNNGILTVCAYTPFFERIVDHFDIYGTERERRETNRIDNAKKEISFEKRMPLLIEGLIRIDRPSSIIDKIKIKDGIKIGNISWLFIDDGDKDFIIELEKKTIDFLYLDEIYVTHENLQKLYDLYEEGKINNKLQSKKSQNTQARFIRDLLAINYNLYTAQEIRGALDNPRSMISRQFDEKELIKPSGKTIYNYINQVED</sequence>
<evidence type="ECO:0000313" key="1">
    <source>
        <dbReference type="EMBL" id="EIJ29624.1"/>
    </source>
</evidence>
<reference evidence="1 2" key="1">
    <citation type="submission" date="2012-04" db="EMBL/GenBank/DDBJ databases">
        <authorList>
            <person name="Durkin A.S."/>
            <person name="McCorrison J."/>
            <person name="Torralba M."/>
            <person name="Gillis M."/>
            <person name="Methe B."/>
            <person name="Sutton G."/>
            <person name="Nelson K.E."/>
        </authorList>
    </citation>
    <scope>NUCLEOTIDE SEQUENCE [LARGE SCALE GENOMIC DNA]</scope>
    <source>
        <strain evidence="1 2">HK2019</strain>
    </source>
</reference>